<dbReference type="EMBL" id="VSIJ01000033">
    <property type="protein sequence ID" value="TXX65473.1"/>
    <property type="molecule type" value="Genomic_DNA"/>
</dbReference>
<sequence length="335" mass="40674">MEIQPKRILERDIYKTILNSKFELIVYYLLLKNNNTQEFSLNKKVFNIENDTTAIQSKYNFIEKEIYESLIIKQIYLTENTPETKAILKKEIENQLKNKRMKEKITESDIEWILKDNQRQCYYILFMIVFCDDINTLIHQAYNYHEYVIEGKIINKKCSEQYKLMFGHFKPTVIHNLETIYEHIILYFISLDKNKAITQLDFLKSAWSNALKNNNHNWIDKSNEDQIDWIIEYYRKNNIEFWFINNEDLDSKYHTCISILDLWQKNEYISKIGSKDYFLEKMKRSWSQQKYRRSVKDKKSINLRVDKEIEKKINKLCTDLKLTKSQLIELLLKNK</sequence>
<comment type="caution">
    <text evidence="1">The sequence shown here is derived from an EMBL/GenBank/DDBJ whole genome shotgun (WGS) entry which is preliminary data.</text>
</comment>
<evidence type="ECO:0000313" key="1">
    <source>
        <dbReference type="EMBL" id="TXX65473.1"/>
    </source>
</evidence>
<organism evidence="1 2">
    <name type="scientific">Vibrio cholerae</name>
    <dbReference type="NCBI Taxonomy" id="666"/>
    <lineage>
        <taxon>Bacteria</taxon>
        <taxon>Pseudomonadati</taxon>
        <taxon>Pseudomonadota</taxon>
        <taxon>Gammaproteobacteria</taxon>
        <taxon>Vibrionales</taxon>
        <taxon>Vibrionaceae</taxon>
        <taxon>Vibrio</taxon>
    </lineage>
</organism>
<dbReference type="Proteomes" id="UP000323819">
    <property type="component" value="Unassembled WGS sequence"/>
</dbReference>
<gene>
    <name evidence="1" type="ORF">FXF03_13565</name>
</gene>
<dbReference type="RefSeq" id="WP_148522058.1">
    <property type="nucleotide sequence ID" value="NZ_JAMXOG010000005.1"/>
</dbReference>
<dbReference type="AlphaFoldDB" id="A0ABD7SLY7"/>
<proteinExistence type="predicted"/>
<accession>A0ABD7SLY7</accession>
<name>A0ABD7SLY7_VIBCL</name>
<evidence type="ECO:0000313" key="2">
    <source>
        <dbReference type="Proteomes" id="UP000323819"/>
    </source>
</evidence>
<protein>
    <submittedName>
        <fullName evidence="1">CopG family transcriptional regulator</fullName>
    </submittedName>
</protein>
<reference evidence="1 2" key="1">
    <citation type="submission" date="2019-06" db="EMBL/GenBank/DDBJ databases">
        <title>Vibrio cholerae phylogeny based on whole-genome sequencing reveals genetic diversity and population strucutre.</title>
        <authorList>
            <person name="Zhiqiu Y."/>
            <person name="Bin L."/>
            <person name="Lingyan J."/>
        </authorList>
    </citation>
    <scope>NUCLEOTIDE SEQUENCE [LARGE SCALE GENOMIC DNA]</scope>
    <source>
        <strain evidence="1 2">N2814</strain>
    </source>
</reference>